<name>A0A074V9W6_9NEIS</name>
<reference evidence="1 2" key="1">
    <citation type="journal article" date="2014" name="PLoS Genet.">
        <title>Hidden diversity in honey bee gut symbionts detected by single-cell genomics.</title>
        <authorList>
            <person name="Engel P."/>
            <person name="Stepanauskas R."/>
            <person name="Moran N."/>
        </authorList>
    </citation>
    <scope>NUCLEOTIDE SEQUENCE [LARGE SCALE GENOMIC DNA]</scope>
    <source>
        <strain evidence="1 2">SCGC AB-598-J21</strain>
    </source>
</reference>
<dbReference type="AlphaFoldDB" id="A0A074V9W6"/>
<organism evidence="1 2">
    <name type="scientific">Snodgrassella alvi SCGC AB-598-J21</name>
    <dbReference type="NCBI Taxonomy" id="1385367"/>
    <lineage>
        <taxon>Bacteria</taxon>
        <taxon>Pseudomonadati</taxon>
        <taxon>Pseudomonadota</taxon>
        <taxon>Betaproteobacteria</taxon>
        <taxon>Neisseriales</taxon>
        <taxon>Neisseriaceae</taxon>
        <taxon>Snodgrassella</taxon>
    </lineage>
</organism>
<feature type="non-terminal residue" evidence="1">
    <location>
        <position position="1"/>
    </location>
</feature>
<dbReference type="Proteomes" id="UP000027644">
    <property type="component" value="Unassembled WGS sequence"/>
</dbReference>
<protein>
    <submittedName>
        <fullName evidence="1">Uncharacterized protein</fullName>
    </submittedName>
</protein>
<evidence type="ECO:0000313" key="1">
    <source>
        <dbReference type="EMBL" id="KEQ01926.1"/>
    </source>
</evidence>
<evidence type="ECO:0000313" key="2">
    <source>
        <dbReference type="Proteomes" id="UP000027644"/>
    </source>
</evidence>
<comment type="caution">
    <text evidence="1">The sequence shown here is derived from an EMBL/GenBank/DDBJ whole genome shotgun (WGS) entry which is preliminary data.</text>
</comment>
<gene>
    <name evidence="1" type="ORF">SASC598J21_002930</name>
</gene>
<accession>A0A074V9W6</accession>
<dbReference type="EMBL" id="AVQL01000232">
    <property type="protein sequence ID" value="KEQ01926.1"/>
    <property type="molecule type" value="Genomic_DNA"/>
</dbReference>
<proteinExistence type="predicted"/>
<sequence>IIRNEIGLNKEISALRVVPVSSK</sequence>